<dbReference type="InterPro" id="IPR048389">
    <property type="entry name" value="YciQ-like_C"/>
</dbReference>
<dbReference type="AlphaFoldDB" id="A0A1T5ES47"/>
<dbReference type="STRING" id="619805.SAMN05660477_01515"/>
<evidence type="ECO:0000313" key="6">
    <source>
        <dbReference type="EMBL" id="SKB86766.1"/>
    </source>
</evidence>
<reference evidence="6 7" key="1">
    <citation type="submission" date="2017-02" db="EMBL/GenBank/DDBJ databases">
        <authorList>
            <person name="Peterson S.W."/>
        </authorList>
    </citation>
    <scope>NUCLEOTIDE SEQUENCE [LARGE SCALE GENOMIC DNA]</scope>
    <source>
        <strain evidence="6 7">DSM 22323</strain>
    </source>
</reference>
<gene>
    <name evidence="6" type="ORF">SAMN05660477_01515</name>
</gene>
<feature type="chain" id="PRO_5012278713" evidence="3">
    <location>
        <begin position="19"/>
        <end position="646"/>
    </location>
</feature>
<feature type="transmembrane region" description="Helical" evidence="2">
    <location>
        <begin position="494"/>
        <end position="511"/>
    </location>
</feature>
<keyword evidence="2" id="KW-0472">Membrane</keyword>
<evidence type="ECO:0000256" key="2">
    <source>
        <dbReference type="SAM" id="Phobius"/>
    </source>
</evidence>
<evidence type="ECO:0000313" key="7">
    <source>
        <dbReference type="Proteomes" id="UP000191112"/>
    </source>
</evidence>
<sequence>MKYLLLIFTFCFSVFGFSQDVNEEQTNTNSDYYSQSERILNYHSDIKVDVSGDLEVTETIKVNALEQNIRHGIFRTFLTERQLNGKNQKVKYKITSVTRDGKTENYHTETGSGYYKIYIGSKETDLPAGQYVFAITYRVAKQIGFFSKFDELYWNVNGLDWDFPVDKISAKVTLPANVKILQNACYTGASGSKESNCSSKEIDSHTIEWNAENLNAKENLTIAVGFNKGVFVPPPPPSFLEKNGVLLLLGLSMLGMIGYGLSLWKKYGVDPPKPTVYPQFNVPEDMSPATLGYIKKESFNNKFLTATLVNLSIKGFTKIVETESKGFLGLSSSKNYTIQKVKEPDQSLAKEEIGVMNDLFNNRDEVTLDGSYDSKIESAVDNFESNIEYQHKKFLTEGNNQKFVLYLFLFASAVYFSGLILAGFKDDDFMFSIIGIFPYFISIVIYFVATRFLGKVKIKGCVSIFVLFFALSFILPFLTMGFSSALPQDYRYCFQFAILSLLLLLAFQYFIKRPSEEKLRQQSLIDGFKMYMGAAENEQIKFHNSPQMTPEIFEKYLPYAMVLGVDDIWGKKFETALLAMATGYTASWYVGNFVGFNNFGSTLNSGLTDSISSGSTAPSNSSSGGSGSSGGGFSGGGGGGGGGGGW</sequence>
<feature type="transmembrane region" description="Helical" evidence="2">
    <location>
        <begin position="461"/>
        <end position="482"/>
    </location>
</feature>
<evidence type="ECO:0000259" key="5">
    <source>
        <dbReference type="Pfam" id="PF20990"/>
    </source>
</evidence>
<evidence type="ECO:0000256" key="3">
    <source>
        <dbReference type="SAM" id="SignalP"/>
    </source>
</evidence>
<dbReference type="EMBL" id="FUYZ01000004">
    <property type="protein sequence ID" value="SKB86766.1"/>
    <property type="molecule type" value="Genomic_DNA"/>
</dbReference>
<feature type="transmembrane region" description="Helical" evidence="2">
    <location>
        <begin position="403"/>
        <end position="423"/>
    </location>
</feature>
<feature type="transmembrane region" description="Helical" evidence="2">
    <location>
        <begin position="244"/>
        <end position="264"/>
    </location>
</feature>
<protein>
    <submittedName>
        <fullName evidence="6">Predicted membrane protein</fullName>
    </submittedName>
</protein>
<evidence type="ECO:0000259" key="4">
    <source>
        <dbReference type="Pfam" id="PF09972"/>
    </source>
</evidence>
<name>A0A1T5ES47_9FLAO</name>
<dbReference type="Proteomes" id="UP000191112">
    <property type="component" value="Unassembled WGS sequence"/>
</dbReference>
<feature type="signal peptide" evidence="3">
    <location>
        <begin position="1"/>
        <end position="18"/>
    </location>
</feature>
<feature type="domain" description="DUF2207" evidence="4">
    <location>
        <begin position="38"/>
        <end position="226"/>
    </location>
</feature>
<keyword evidence="3" id="KW-0732">Signal</keyword>
<organism evidence="6 7">
    <name type="scientific">Soonwooa buanensis</name>
    <dbReference type="NCBI Taxonomy" id="619805"/>
    <lineage>
        <taxon>Bacteria</taxon>
        <taxon>Pseudomonadati</taxon>
        <taxon>Bacteroidota</taxon>
        <taxon>Flavobacteriia</taxon>
        <taxon>Flavobacteriales</taxon>
        <taxon>Weeksellaceae</taxon>
        <taxon>Chryseobacterium group</taxon>
        <taxon>Soonwooa</taxon>
    </lineage>
</organism>
<dbReference type="Pfam" id="PF20990">
    <property type="entry name" value="DUF2207_C"/>
    <property type="match status" value="2"/>
</dbReference>
<feature type="transmembrane region" description="Helical" evidence="2">
    <location>
        <begin position="429"/>
        <end position="449"/>
    </location>
</feature>
<dbReference type="OrthoDB" id="9767603at2"/>
<dbReference type="RefSeq" id="WP_079666770.1">
    <property type="nucleotide sequence ID" value="NZ_FUYZ01000004.1"/>
</dbReference>
<proteinExistence type="predicted"/>
<feature type="domain" description="Predicted membrane protein YciQ-like C-terminal" evidence="5">
    <location>
        <begin position="280"/>
        <end position="460"/>
    </location>
</feature>
<feature type="compositionally biased region" description="Gly residues" evidence="1">
    <location>
        <begin position="624"/>
        <end position="646"/>
    </location>
</feature>
<feature type="region of interest" description="Disordered" evidence="1">
    <location>
        <begin position="610"/>
        <end position="646"/>
    </location>
</feature>
<accession>A0A1T5ES47</accession>
<feature type="domain" description="Predicted membrane protein YciQ-like C-terminal" evidence="5">
    <location>
        <begin position="466"/>
        <end position="573"/>
    </location>
</feature>
<keyword evidence="2" id="KW-1133">Transmembrane helix</keyword>
<dbReference type="Pfam" id="PF09972">
    <property type="entry name" value="DUF2207"/>
    <property type="match status" value="1"/>
</dbReference>
<keyword evidence="7" id="KW-1185">Reference proteome</keyword>
<evidence type="ECO:0000256" key="1">
    <source>
        <dbReference type="SAM" id="MobiDB-lite"/>
    </source>
</evidence>
<feature type="compositionally biased region" description="Low complexity" evidence="1">
    <location>
        <begin position="610"/>
        <end position="623"/>
    </location>
</feature>
<dbReference type="InterPro" id="IPR018702">
    <property type="entry name" value="DUF2207"/>
</dbReference>
<keyword evidence="2" id="KW-0812">Transmembrane</keyword>